<organism evidence="3 4">
    <name type="scientific">Cucurbita moschata</name>
    <name type="common">Winter crookneck squash</name>
    <name type="synonym">Cucurbita pepo var. moschata</name>
    <dbReference type="NCBI Taxonomy" id="3662"/>
    <lineage>
        <taxon>Eukaryota</taxon>
        <taxon>Viridiplantae</taxon>
        <taxon>Streptophyta</taxon>
        <taxon>Embryophyta</taxon>
        <taxon>Tracheophyta</taxon>
        <taxon>Spermatophyta</taxon>
        <taxon>Magnoliopsida</taxon>
        <taxon>eudicotyledons</taxon>
        <taxon>Gunneridae</taxon>
        <taxon>Pentapetalae</taxon>
        <taxon>rosids</taxon>
        <taxon>fabids</taxon>
        <taxon>Cucurbitales</taxon>
        <taxon>Cucurbitaceae</taxon>
        <taxon>Cucurbiteae</taxon>
        <taxon>Cucurbita</taxon>
    </lineage>
</organism>
<name>A0A6J1GK58_CUCMO</name>
<gene>
    <name evidence="4" type="primary">LOC111455057</name>
</gene>
<feature type="region of interest" description="Disordered" evidence="2">
    <location>
        <begin position="1"/>
        <end position="33"/>
    </location>
</feature>
<keyword evidence="3" id="KW-1185">Reference proteome</keyword>
<comment type="similarity">
    <text evidence="1">Belongs to the CNOT9 family.</text>
</comment>
<dbReference type="SUPFAM" id="SSF48371">
    <property type="entry name" value="ARM repeat"/>
    <property type="match status" value="1"/>
</dbReference>
<sequence length="351" mass="39987">MATLPDSLFGEPSAAERTTAPKSNTSHPPNSDLNKVSIEKLILALHNAHTRERALQLLSQNRSRSDDLAVLIWHSFGTMFTLLKEIMEIYPSLSKPDLTERASIRVCNALALLQCVASHPETRVPFMKAKIPLYLYPFLNTTIKEKPHEYLRLTSLGVIGALVKVDDKEVIYFLLKTEIVPYCLRCMDVGKGLSKTVSTFILQKILMDEEGLRYCCLVADRFFAITSALETMMEKISEEPSQRLLKHIVRCYLKLSESPRACPGLAKLLPRMLNDSAFTDLLRDDPTVMSSFQQLLRNVHENRLRENEDEYGTPKTDDSLKLSVRLIFFHRLLLCYFFNSLLSTERRGISS</sequence>
<dbReference type="Pfam" id="PF04078">
    <property type="entry name" value="Rcd1"/>
    <property type="match status" value="1"/>
</dbReference>
<protein>
    <submittedName>
        <fullName evidence="4">CCR4-NOT transcription complex subunit 9-like isoform X1</fullName>
    </submittedName>
</protein>
<evidence type="ECO:0000313" key="3">
    <source>
        <dbReference type="Proteomes" id="UP000504609"/>
    </source>
</evidence>
<evidence type="ECO:0000256" key="2">
    <source>
        <dbReference type="SAM" id="MobiDB-lite"/>
    </source>
</evidence>
<dbReference type="GO" id="GO:0030014">
    <property type="term" value="C:CCR4-NOT complex"/>
    <property type="evidence" value="ECO:0007669"/>
    <property type="project" value="InterPro"/>
</dbReference>
<dbReference type="InterPro" id="IPR016024">
    <property type="entry name" value="ARM-type_fold"/>
</dbReference>
<reference evidence="4" key="1">
    <citation type="submission" date="2025-08" db="UniProtKB">
        <authorList>
            <consortium name="RefSeq"/>
        </authorList>
    </citation>
    <scope>IDENTIFICATION</scope>
    <source>
        <tissue evidence="4">Young leaves</tissue>
    </source>
</reference>
<dbReference type="InterPro" id="IPR011989">
    <property type="entry name" value="ARM-like"/>
</dbReference>
<dbReference type="GeneID" id="111455057"/>
<evidence type="ECO:0000256" key="1">
    <source>
        <dbReference type="ARBA" id="ARBA00006385"/>
    </source>
</evidence>
<dbReference type="KEGG" id="cmos:111455057"/>
<dbReference type="PANTHER" id="PTHR12262">
    <property type="entry name" value="CCR4-NOT TRANSCRIPTION COMPLEX SUBUNIT 9"/>
    <property type="match status" value="1"/>
</dbReference>
<evidence type="ECO:0000313" key="4">
    <source>
        <dbReference type="RefSeq" id="XP_022952347.1"/>
    </source>
</evidence>
<dbReference type="RefSeq" id="XP_022952347.1">
    <property type="nucleotide sequence ID" value="XM_023096579.1"/>
</dbReference>
<accession>A0A6J1GK58</accession>
<proteinExistence type="inferred from homology"/>
<dbReference type="Gene3D" id="1.25.10.10">
    <property type="entry name" value="Leucine-rich Repeat Variant"/>
    <property type="match status" value="1"/>
</dbReference>
<dbReference type="GO" id="GO:0006402">
    <property type="term" value="P:mRNA catabolic process"/>
    <property type="evidence" value="ECO:0007669"/>
    <property type="project" value="InterPro"/>
</dbReference>
<feature type="compositionally biased region" description="Polar residues" evidence="2">
    <location>
        <begin position="20"/>
        <end position="33"/>
    </location>
</feature>
<dbReference type="Proteomes" id="UP000504609">
    <property type="component" value="Unplaced"/>
</dbReference>
<dbReference type="InterPro" id="IPR007216">
    <property type="entry name" value="CNOT9"/>
</dbReference>
<dbReference type="AlphaFoldDB" id="A0A6J1GK58"/>
<dbReference type="FunFam" id="1.25.10.10:FF:000661">
    <property type="entry name" value="Cell differentiation family, Rcd1-like containing protein"/>
    <property type="match status" value="1"/>
</dbReference>